<sequence>MIFAALLPLSVLAQEEIKTVTLGIVVFPPLVINDSETGRCYGEVVEMSSELLKQLGYNMSIECIPPIRLYERVKQGEIDLTVNVKGTTALDDHATFIDKPVTNLTLMRVVNNARINEKSIAGIRGYDYVGERIRLVEEGYEFVDVPSSVDSIKFFFFDRTANLITYERPFYYFLGDNEFNDRTSSITLKKNIPTFFAVSLKSKYKDDLFKKLSAYSESFKEDTILEHATKPTPQL</sequence>
<protein>
    <recommendedName>
        <fullName evidence="3">Transporter substrate-binding domain-containing protein</fullName>
    </recommendedName>
</protein>
<accession>A0A6N9TJ93</accession>
<keyword evidence="2" id="KW-1185">Reference proteome</keyword>
<evidence type="ECO:0000313" key="1">
    <source>
        <dbReference type="EMBL" id="NDW17200.1"/>
    </source>
</evidence>
<proteinExistence type="predicted"/>
<evidence type="ECO:0000313" key="2">
    <source>
        <dbReference type="Proteomes" id="UP000471381"/>
    </source>
</evidence>
<dbReference type="AlphaFoldDB" id="A0A6N9TJ93"/>
<comment type="caution">
    <text evidence="1">The sequence shown here is derived from an EMBL/GenBank/DDBJ whole genome shotgun (WGS) entry which is preliminary data.</text>
</comment>
<dbReference type="Proteomes" id="UP000471381">
    <property type="component" value="Unassembled WGS sequence"/>
</dbReference>
<dbReference type="Gene3D" id="3.40.190.10">
    <property type="entry name" value="Periplasmic binding protein-like II"/>
    <property type="match status" value="1"/>
</dbReference>
<evidence type="ECO:0008006" key="3">
    <source>
        <dbReference type="Google" id="ProtNLM"/>
    </source>
</evidence>
<dbReference type="RefSeq" id="WP_163107713.1">
    <property type="nucleotide sequence ID" value="NZ_JAAAWO010000016.1"/>
</dbReference>
<organism evidence="1 2">
    <name type="scientific">Alteromonas genovensis</name>
    <dbReference type="NCBI Taxonomy" id="471225"/>
    <lineage>
        <taxon>Bacteria</taxon>
        <taxon>Pseudomonadati</taxon>
        <taxon>Pseudomonadota</taxon>
        <taxon>Gammaproteobacteria</taxon>
        <taxon>Alteromonadales</taxon>
        <taxon>Alteromonadaceae</taxon>
        <taxon>Alteromonas/Salinimonas group</taxon>
        <taxon>Alteromonas</taxon>
    </lineage>
</organism>
<dbReference type="EMBL" id="JAAAWO010000016">
    <property type="protein sequence ID" value="NDW17200.1"/>
    <property type="molecule type" value="Genomic_DNA"/>
</dbReference>
<gene>
    <name evidence="1" type="ORF">GTQ48_16915</name>
</gene>
<name>A0A6N9TJ93_9ALTE</name>
<reference evidence="1 2" key="1">
    <citation type="submission" date="2020-01" db="EMBL/GenBank/DDBJ databases">
        <title>Genomes of bacteria type strains.</title>
        <authorList>
            <person name="Chen J."/>
            <person name="Zhu S."/>
            <person name="Yang J."/>
        </authorList>
    </citation>
    <scope>NUCLEOTIDE SEQUENCE [LARGE SCALE GENOMIC DNA]</scope>
    <source>
        <strain evidence="1 2">LMG 24078</strain>
    </source>
</reference>
<dbReference type="SUPFAM" id="SSF53850">
    <property type="entry name" value="Periplasmic binding protein-like II"/>
    <property type="match status" value="1"/>
</dbReference>